<dbReference type="AlphaFoldDB" id="A0A430QMQ9"/>
<sequence>MEKIKMVLKALHHWGSTKILLLSLHIILTYSYK</sequence>
<proteinExistence type="predicted"/>
<accession>A0A430QMQ9</accession>
<gene>
    <name evidence="2" type="ORF">DC041_0006487</name>
</gene>
<keyword evidence="3" id="KW-1185">Reference proteome</keyword>
<keyword evidence="1" id="KW-1133">Transmembrane helix</keyword>
<feature type="transmembrane region" description="Helical" evidence="1">
    <location>
        <begin position="12"/>
        <end position="32"/>
    </location>
</feature>
<keyword evidence="1" id="KW-0472">Membrane</keyword>
<dbReference type="EMBL" id="QMKO01001536">
    <property type="protein sequence ID" value="RTG88980.1"/>
    <property type="molecule type" value="Genomic_DNA"/>
</dbReference>
<evidence type="ECO:0000256" key="1">
    <source>
        <dbReference type="SAM" id="Phobius"/>
    </source>
</evidence>
<reference evidence="2 3" key="1">
    <citation type="journal article" date="2019" name="PLoS Pathog.">
        <title>Genome sequence of the bovine parasite Schistosoma bovis Tanzania.</title>
        <authorList>
            <person name="Oey H."/>
            <person name="Zakrzewski M."/>
            <person name="Gobert G."/>
            <person name="Gravermann K."/>
            <person name="Stoye J."/>
            <person name="Jones M."/>
            <person name="Mcmanus D."/>
            <person name="Krause L."/>
        </authorList>
    </citation>
    <scope>NUCLEOTIDE SEQUENCE [LARGE SCALE GENOMIC DNA]</scope>
    <source>
        <strain evidence="2 3">TAN1997</strain>
    </source>
</reference>
<dbReference type="Proteomes" id="UP000290809">
    <property type="component" value="Unassembled WGS sequence"/>
</dbReference>
<protein>
    <submittedName>
        <fullName evidence="2">Uncharacterized protein</fullName>
    </submittedName>
</protein>
<comment type="caution">
    <text evidence="2">The sequence shown here is derived from an EMBL/GenBank/DDBJ whole genome shotgun (WGS) entry which is preliminary data.</text>
</comment>
<evidence type="ECO:0000313" key="2">
    <source>
        <dbReference type="EMBL" id="RTG88980.1"/>
    </source>
</evidence>
<organism evidence="2 3">
    <name type="scientific">Schistosoma bovis</name>
    <name type="common">Blood fluke</name>
    <dbReference type="NCBI Taxonomy" id="6184"/>
    <lineage>
        <taxon>Eukaryota</taxon>
        <taxon>Metazoa</taxon>
        <taxon>Spiralia</taxon>
        <taxon>Lophotrochozoa</taxon>
        <taxon>Platyhelminthes</taxon>
        <taxon>Trematoda</taxon>
        <taxon>Digenea</taxon>
        <taxon>Strigeidida</taxon>
        <taxon>Schistosomatoidea</taxon>
        <taxon>Schistosomatidae</taxon>
        <taxon>Schistosoma</taxon>
    </lineage>
</organism>
<evidence type="ECO:0000313" key="3">
    <source>
        <dbReference type="Proteomes" id="UP000290809"/>
    </source>
</evidence>
<keyword evidence="1" id="KW-0812">Transmembrane</keyword>
<name>A0A430QMQ9_SCHBO</name>